<evidence type="ECO:0000313" key="1">
    <source>
        <dbReference type="EMBL" id="TMS23056.1"/>
    </source>
</evidence>
<protein>
    <submittedName>
        <fullName evidence="1">Uncharacterized protein</fullName>
    </submittedName>
</protein>
<comment type="caution">
    <text evidence="1">The sequence shown here is derived from an EMBL/GenBank/DDBJ whole genome shotgun (WGS) entry which is preliminary data.</text>
</comment>
<gene>
    <name evidence="1" type="ORF">E3U43_008362</name>
</gene>
<evidence type="ECO:0000313" key="2">
    <source>
        <dbReference type="Proteomes" id="UP000793456"/>
    </source>
</evidence>
<accession>A0ACD3RVS1</accession>
<name>A0ACD3RVS1_LARCR</name>
<proteinExistence type="predicted"/>
<organism evidence="1 2">
    <name type="scientific">Larimichthys crocea</name>
    <name type="common">Large yellow croaker</name>
    <name type="synonym">Pseudosciaena crocea</name>
    <dbReference type="NCBI Taxonomy" id="215358"/>
    <lineage>
        <taxon>Eukaryota</taxon>
        <taxon>Metazoa</taxon>
        <taxon>Chordata</taxon>
        <taxon>Craniata</taxon>
        <taxon>Vertebrata</taxon>
        <taxon>Euteleostomi</taxon>
        <taxon>Actinopterygii</taxon>
        <taxon>Neopterygii</taxon>
        <taxon>Teleostei</taxon>
        <taxon>Neoteleostei</taxon>
        <taxon>Acanthomorphata</taxon>
        <taxon>Eupercaria</taxon>
        <taxon>Sciaenidae</taxon>
        <taxon>Larimichthys</taxon>
    </lineage>
</organism>
<dbReference type="Proteomes" id="UP000793456">
    <property type="component" value="Chromosome I"/>
</dbReference>
<keyword evidence="2" id="KW-1185">Reference proteome</keyword>
<dbReference type="EMBL" id="CM011674">
    <property type="protein sequence ID" value="TMS23056.1"/>
    <property type="molecule type" value="Genomic_DNA"/>
</dbReference>
<sequence length="423" mass="47243">MVVADSPCSDTGTILRVRGPLEFTCRLDSTDALHTHKVISRTFQTLHSQVKSESCVLTVCDSPVIIWPNRGIHATPEEISPDTLCEDLHQWIQTDEQESAGKRSAKKKSKKSSAVNVINLRLMMEATKTGPVSAPILSKTVQKSHFLSTTLPIDCVIRTTCNDTIKDAFERLLAALTHQLCEMEKVTLQHMKGTSLVKPEPLHFLLPEPKGLVTVVYPAGVPDSQLDTQRKVYLVQGIYSYHHYMQDHMDDNGWGCAYRSLQTICSWFQQQGYTERPVPTHKEIQQALVDVGDKQASFVGSRQWIGSIEVQAVLNQLLEVTSKIMFVSQGSELASKGRELANHFLTEGTPIMIGGGVLAHTILGVAWSETTGQIRYLILDPHYTGAEDLQVITDKGWCGWKGPEFWDQTAYYNLCLPQRPKII</sequence>
<reference evidence="1" key="1">
    <citation type="submission" date="2018-11" db="EMBL/GenBank/DDBJ databases">
        <title>The sequence and de novo assembly of Larimichthys crocea genome using PacBio and Hi-C technologies.</title>
        <authorList>
            <person name="Xu P."/>
            <person name="Chen B."/>
            <person name="Zhou Z."/>
            <person name="Ke Q."/>
            <person name="Wu Y."/>
            <person name="Bai H."/>
            <person name="Pu F."/>
        </authorList>
    </citation>
    <scope>NUCLEOTIDE SEQUENCE</scope>
    <source>
        <tissue evidence="1">Muscle</tissue>
    </source>
</reference>